<dbReference type="InterPro" id="IPR006037">
    <property type="entry name" value="RCK_C"/>
</dbReference>
<dbReference type="PANTHER" id="PTHR43652:SF2">
    <property type="entry name" value="BASIC AMINO ACID ANTIPORTER YFCC-RELATED"/>
    <property type="match status" value="1"/>
</dbReference>
<dbReference type="GO" id="GO:0006813">
    <property type="term" value="P:potassium ion transport"/>
    <property type="evidence" value="ECO:0007669"/>
    <property type="project" value="InterPro"/>
</dbReference>
<dbReference type="EMBL" id="CP036433">
    <property type="protein sequence ID" value="QDU95226.1"/>
    <property type="molecule type" value="Genomic_DNA"/>
</dbReference>
<evidence type="ECO:0000256" key="6">
    <source>
        <dbReference type="ARBA" id="ARBA00023136"/>
    </source>
</evidence>
<evidence type="ECO:0000256" key="7">
    <source>
        <dbReference type="SAM" id="Phobius"/>
    </source>
</evidence>
<comment type="subcellular location">
    <subcellularLocation>
        <location evidence="1">Membrane</location>
        <topology evidence="1">Multi-pass membrane protein</topology>
    </subcellularLocation>
</comment>
<evidence type="ECO:0000256" key="5">
    <source>
        <dbReference type="ARBA" id="ARBA00022989"/>
    </source>
</evidence>
<feature type="transmembrane region" description="Helical" evidence="7">
    <location>
        <begin position="433"/>
        <end position="453"/>
    </location>
</feature>
<dbReference type="RefSeq" id="WP_197443301.1">
    <property type="nucleotide sequence ID" value="NZ_CP036433.1"/>
</dbReference>
<reference evidence="9 10" key="1">
    <citation type="submission" date="2019-02" db="EMBL/GenBank/DDBJ databases">
        <title>Deep-cultivation of Planctomycetes and their phenomic and genomic characterization uncovers novel biology.</title>
        <authorList>
            <person name="Wiegand S."/>
            <person name="Jogler M."/>
            <person name="Boedeker C."/>
            <person name="Pinto D."/>
            <person name="Vollmers J."/>
            <person name="Rivas-Marin E."/>
            <person name="Kohn T."/>
            <person name="Peeters S.H."/>
            <person name="Heuer A."/>
            <person name="Rast P."/>
            <person name="Oberbeckmann S."/>
            <person name="Bunk B."/>
            <person name="Jeske O."/>
            <person name="Meyerdierks A."/>
            <person name="Storesund J.E."/>
            <person name="Kallscheuer N."/>
            <person name="Luecker S."/>
            <person name="Lage O.M."/>
            <person name="Pohl T."/>
            <person name="Merkel B.J."/>
            <person name="Hornburger P."/>
            <person name="Mueller R.-W."/>
            <person name="Bruemmer F."/>
            <person name="Labrenz M."/>
            <person name="Spormann A.M."/>
            <person name="Op den Camp H."/>
            <person name="Overmann J."/>
            <person name="Amann R."/>
            <person name="Jetten M.S.M."/>
            <person name="Mascher T."/>
            <person name="Medema M.H."/>
            <person name="Devos D.P."/>
            <person name="Kaster A.-K."/>
            <person name="Ovreas L."/>
            <person name="Rohde M."/>
            <person name="Galperin M.Y."/>
            <person name="Jogler C."/>
        </authorList>
    </citation>
    <scope>NUCLEOTIDE SEQUENCE [LARGE SCALE GENOMIC DNA]</scope>
    <source>
        <strain evidence="9 10">Pla85_3_4</strain>
    </source>
</reference>
<feature type="transmembrane region" description="Helical" evidence="7">
    <location>
        <begin position="143"/>
        <end position="164"/>
    </location>
</feature>
<evidence type="ECO:0000313" key="9">
    <source>
        <dbReference type="EMBL" id="QDU95226.1"/>
    </source>
</evidence>
<feature type="transmembrane region" description="Helical" evidence="7">
    <location>
        <begin position="7"/>
        <end position="24"/>
    </location>
</feature>
<feature type="transmembrane region" description="Helical" evidence="7">
    <location>
        <begin position="465"/>
        <end position="484"/>
    </location>
</feature>
<evidence type="ECO:0000256" key="2">
    <source>
        <dbReference type="ARBA" id="ARBA00022448"/>
    </source>
</evidence>
<dbReference type="Proteomes" id="UP000317648">
    <property type="component" value="Chromosome"/>
</dbReference>
<dbReference type="InterPro" id="IPR004680">
    <property type="entry name" value="Cit_transptr-like_dom"/>
</dbReference>
<feature type="transmembrane region" description="Helical" evidence="7">
    <location>
        <begin position="621"/>
        <end position="640"/>
    </location>
</feature>
<protein>
    <submittedName>
        <fullName evidence="9">Citrate transporter</fullName>
    </submittedName>
</protein>
<keyword evidence="6 7" id="KW-0472">Membrane</keyword>
<dbReference type="PROSITE" id="PS01271">
    <property type="entry name" value="NA_SULFATE"/>
    <property type="match status" value="1"/>
</dbReference>
<accession>A0A518DTQ6</accession>
<gene>
    <name evidence="9" type="ORF">Pla8534_30410</name>
</gene>
<dbReference type="AlphaFoldDB" id="A0A518DTQ6"/>
<feature type="transmembrane region" description="Helical" evidence="7">
    <location>
        <begin position="535"/>
        <end position="552"/>
    </location>
</feature>
<feature type="domain" description="RCK C-terminal" evidence="8">
    <location>
        <begin position="332"/>
        <end position="416"/>
    </location>
</feature>
<dbReference type="InterPro" id="IPR051679">
    <property type="entry name" value="DASS-Related_Transporters"/>
</dbReference>
<feature type="transmembrane region" description="Helical" evidence="7">
    <location>
        <begin position="214"/>
        <end position="234"/>
    </location>
</feature>
<dbReference type="InterPro" id="IPR031312">
    <property type="entry name" value="Na/sul_symport_CS"/>
</dbReference>
<evidence type="ECO:0000256" key="4">
    <source>
        <dbReference type="ARBA" id="ARBA00022737"/>
    </source>
</evidence>
<dbReference type="FunFam" id="3.30.70.1450:FF:000009">
    <property type="entry name" value="SLC13 family permease"/>
    <property type="match status" value="1"/>
</dbReference>
<dbReference type="PROSITE" id="PS51202">
    <property type="entry name" value="RCK_C"/>
    <property type="match status" value="2"/>
</dbReference>
<feature type="transmembrane region" description="Helical" evidence="7">
    <location>
        <begin position="30"/>
        <end position="48"/>
    </location>
</feature>
<dbReference type="PANTHER" id="PTHR43652">
    <property type="entry name" value="BASIC AMINO ACID ANTIPORTER YFCC-RELATED"/>
    <property type="match status" value="1"/>
</dbReference>
<dbReference type="Pfam" id="PF03600">
    <property type="entry name" value="CitMHS"/>
    <property type="match status" value="1"/>
</dbReference>
<evidence type="ECO:0000256" key="1">
    <source>
        <dbReference type="ARBA" id="ARBA00004141"/>
    </source>
</evidence>
<feature type="transmembrane region" description="Helical" evidence="7">
    <location>
        <begin position="582"/>
        <end position="600"/>
    </location>
</feature>
<evidence type="ECO:0000313" key="10">
    <source>
        <dbReference type="Proteomes" id="UP000317648"/>
    </source>
</evidence>
<dbReference type="KEGG" id="lcre:Pla8534_30410"/>
<feature type="transmembrane region" description="Helical" evidence="7">
    <location>
        <begin position="60"/>
        <end position="78"/>
    </location>
</feature>
<dbReference type="GO" id="GO:0005886">
    <property type="term" value="C:plasma membrane"/>
    <property type="evidence" value="ECO:0007669"/>
    <property type="project" value="TreeGrafter"/>
</dbReference>
<keyword evidence="3 7" id="KW-0812">Transmembrane</keyword>
<dbReference type="Pfam" id="PF02080">
    <property type="entry name" value="TrkA_C"/>
    <property type="match status" value="2"/>
</dbReference>
<feature type="transmembrane region" description="Helical" evidence="7">
    <location>
        <begin position="98"/>
        <end position="122"/>
    </location>
</feature>
<name>A0A518DTQ6_9BACT</name>
<dbReference type="InterPro" id="IPR036721">
    <property type="entry name" value="RCK_C_sf"/>
</dbReference>
<proteinExistence type="predicted"/>
<keyword evidence="4" id="KW-0677">Repeat</keyword>
<organism evidence="9 10">
    <name type="scientific">Lignipirellula cremea</name>
    <dbReference type="NCBI Taxonomy" id="2528010"/>
    <lineage>
        <taxon>Bacteria</taxon>
        <taxon>Pseudomonadati</taxon>
        <taxon>Planctomycetota</taxon>
        <taxon>Planctomycetia</taxon>
        <taxon>Pirellulales</taxon>
        <taxon>Pirellulaceae</taxon>
        <taxon>Lignipirellula</taxon>
    </lineage>
</organism>
<keyword evidence="2" id="KW-0813">Transport</keyword>
<dbReference type="Gene3D" id="3.30.70.1450">
    <property type="entry name" value="Regulator of K+ conductance, C-terminal domain"/>
    <property type="match status" value="2"/>
</dbReference>
<feature type="domain" description="RCK C-terminal" evidence="8">
    <location>
        <begin position="239"/>
        <end position="324"/>
    </location>
</feature>
<sequence>MNFQDLHPWLAVIVVMVAFVLIQVRRNMPVDFVFLLGLMIVTLAGIITPREAFAGFSNPAVLTLASLLIVAASLRQSGVLDAVGHALLGRESTERGAFLRLAVSLVFSSAFLLNTALVAMMAPVVVDWCRRRNVSPSRLMMPVSYFAILGGVCTLIGTSTTLVVNAKLRSEYEDRLVQVEELRESQPQDQEKIAAMAVFAEEVRPMKLFELGKVGLPCAIAGSVFLILFGPRLLPNRTDMLERLGEQRREYLVEMLVSPECRLIGQTVELAGLRQLPGLFLIEIDRDGEVITPVAPHHVIHAGDRLVFTGVVSTIVDLEKIPGLIPAADISYDMSPVERRKRHLCEVVLSRTSPLIGTTVRDAKFRQLYNAAIVAVHRNGLRLTNKIGNISLEPGDTLLLQTHDEFPAAYRNHRDFYLVSSVEGSKPLRREKAWLAATLSIGLVLWLAVASLWDFPPAFEGLTSSAVAGFCVVVLLILTGCLRLSEARNSIDLQIFTTIAAALGLGLALTKSGAADQIARLLVDGVSTVVTDEQWRPFLLLAVMYLITAVFTEMITNNAVAAMFFSLAVALAEEGGYSPRPFIMAVTLAASLSFVTPIGYQTNLMVMGPGGYRPVDYLRCGLPLSLVVATTALPLISTVWPF</sequence>
<dbReference type="GO" id="GO:0008324">
    <property type="term" value="F:monoatomic cation transmembrane transporter activity"/>
    <property type="evidence" value="ECO:0007669"/>
    <property type="project" value="InterPro"/>
</dbReference>
<evidence type="ECO:0000256" key="3">
    <source>
        <dbReference type="ARBA" id="ARBA00022692"/>
    </source>
</evidence>
<dbReference type="SUPFAM" id="SSF116726">
    <property type="entry name" value="TrkA C-terminal domain-like"/>
    <property type="match status" value="2"/>
</dbReference>
<keyword evidence="10" id="KW-1185">Reference proteome</keyword>
<keyword evidence="5 7" id="KW-1133">Transmembrane helix</keyword>
<evidence type="ECO:0000259" key="8">
    <source>
        <dbReference type="PROSITE" id="PS51202"/>
    </source>
</evidence>